<dbReference type="Pfam" id="PF02310">
    <property type="entry name" value="B12-binding"/>
    <property type="match status" value="1"/>
</dbReference>
<dbReference type="Pfam" id="PF13311">
    <property type="entry name" value="DUF4080"/>
    <property type="match status" value="1"/>
</dbReference>
<dbReference type="SMART" id="SM00729">
    <property type="entry name" value="Elp3"/>
    <property type="match status" value="1"/>
</dbReference>
<gene>
    <name evidence="8" type="ORF">GOM49_11915</name>
</gene>
<keyword evidence="2" id="KW-0949">S-adenosyl-L-methionine</keyword>
<dbReference type="InterPro" id="IPR007197">
    <property type="entry name" value="rSAM"/>
</dbReference>
<keyword evidence="3" id="KW-0479">Metal-binding</keyword>
<dbReference type="InterPro" id="IPR006158">
    <property type="entry name" value="Cobalamin-bd"/>
</dbReference>
<dbReference type="GO" id="GO:0051536">
    <property type="term" value="F:iron-sulfur cluster binding"/>
    <property type="evidence" value="ECO:0007669"/>
    <property type="project" value="UniProtKB-KW"/>
</dbReference>
<dbReference type="InterPro" id="IPR051198">
    <property type="entry name" value="BchE-like"/>
</dbReference>
<dbReference type="GO" id="GO:0003824">
    <property type="term" value="F:catalytic activity"/>
    <property type="evidence" value="ECO:0007669"/>
    <property type="project" value="InterPro"/>
</dbReference>
<dbReference type="GO" id="GO:0046872">
    <property type="term" value="F:metal ion binding"/>
    <property type="evidence" value="ECO:0007669"/>
    <property type="project" value="UniProtKB-KW"/>
</dbReference>
<evidence type="ECO:0000313" key="8">
    <source>
        <dbReference type="EMBL" id="QGU95702.1"/>
    </source>
</evidence>
<dbReference type="InterPro" id="IPR036724">
    <property type="entry name" value="Cobalamin-bd_sf"/>
</dbReference>
<dbReference type="InterPro" id="IPR006638">
    <property type="entry name" value="Elp3/MiaA/NifB-like_rSAM"/>
</dbReference>
<dbReference type="PANTHER" id="PTHR43409">
    <property type="entry name" value="ANAEROBIC MAGNESIUM-PROTOPORPHYRIN IX MONOMETHYL ESTER CYCLASE-RELATED"/>
    <property type="match status" value="1"/>
</dbReference>
<dbReference type="SFLD" id="SFLDS00029">
    <property type="entry name" value="Radical_SAM"/>
    <property type="match status" value="1"/>
</dbReference>
<keyword evidence="4" id="KW-0408">Iron</keyword>
<keyword evidence="9" id="KW-1185">Reference proteome</keyword>
<dbReference type="Gene3D" id="3.40.50.280">
    <property type="entry name" value="Cobalamin-binding domain"/>
    <property type="match status" value="1"/>
</dbReference>
<dbReference type="PROSITE" id="PS51918">
    <property type="entry name" value="RADICAL_SAM"/>
    <property type="match status" value="1"/>
</dbReference>
<dbReference type="EMBL" id="CP046522">
    <property type="protein sequence ID" value="QGU95702.1"/>
    <property type="molecule type" value="Genomic_DNA"/>
</dbReference>
<keyword evidence="5" id="KW-0411">Iron-sulfur</keyword>
<organism evidence="8 9">
    <name type="scientific">Clostridium bovifaecis</name>
    <dbReference type="NCBI Taxonomy" id="2184719"/>
    <lineage>
        <taxon>Bacteria</taxon>
        <taxon>Bacillati</taxon>
        <taxon>Bacillota</taxon>
        <taxon>Clostridia</taxon>
        <taxon>Eubacteriales</taxon>
        <taxon>Clostridiaceae</taxon>
        <taxon>Clostridium</taxon>
    </lineage>
</organism>
<dbReference type="GO" id="GO:0005829">
    <property type="term" value="C:cytosol"/>
    <property type="evidence" value="ECO:0007669"/>
    <property type="project" value="TreeGrafter"/>
</dbReference>
<dbReference type="InterPro" id="IPR058240">
    <property type="entry name" value="rSAM_sf"/>
</dbReference>
<protein>
    <submittedName>
        <fullName evidence="8">DUF4080 domain-containing protein</fullName>
    </submittedName>
</protein>
<dbReference type="InterPro" id="IPR023404">
    <property type="entry name" value="rSAM_horseshoe"/>
</dbReference>
<dbReference type="SFLD" id="SFLDG01082">
    <property type="entry name" value="B12-binding_domain_containing"/>
    <property type="match status" value="1"/>
</dbReference>
<dbReference type="InterPro" id="IPR025288">
    <property type="entry name" value="DUF4080"/>
</dbReference>
<comment type="cofactor">
    <cofactor evidence="1">
        <name>[4Fe-4S] cluster</name>
        <dbReference type="ChEBI" id="CHEBI:49883"/>
    </cofactor>
</comment>
<feature type="domain" description="B12-binding" evidence="6">
    <location>
        <begin position="4"/>
        <end position="136"/>
    </location>
</feature>
<dbReference type="AlphaFoldDB" id="A0A6I6EPQ1"/>
<evidence type="ECO:0000256" key="2">
    <source>
        <dbReference type="ARBA" id="ARBA00022691"/>
    </source>
</evidence>
<dbReference type="Gene3D" id="3.80.30.20">
    <property type="entry name" value="tm_1862 like domain"/>
    <property type="match status" value="1"/>
</dbReference>
<dbReference type="PROSITE" id="PS51332">
    <property type="entry name" value="B12_BINDING"/>
    <property type="match status" value="1"/>
</dbReference>
<dbReference type="SUPFAM" id="SSF52242">
    <property type="entry name" value="Cobalamin (vitamin B12)-binding domain"/>
    <property type="match status" value="1"/>
</dbReference>
<evidence type="ECO:0000313" key="9">
    <source>
        <dbReference type="Proteomes" id="UP000422764"/>
    </source>
</evidence>
<proteinExistence type="predicted"/>
<dbReference type="Pfam" id="PF04055">
    <property type="entry name" value="Radical_SAM"/>
    <property type="match status" value="1"/>
</dbReference>
<name>A0A6I6EPQ1_9CLOT</name>
<evidence type="ECO:0000256" key="5">
    <source>
        <dbReference type="ARBA" id="ARBA00023014"/>
    </source>
</evidence>
<dbReference type="GO" id="GO:0031419">
    <property type="term" value="F:cobalamin binding"/>
    <property type="evidence" value="ECO:0007669"/>
    <property type="project" value="InterPro"/>
</dbReference>
<accession>A0A6I6EPQ1</accession>
<dbReference type="SUPFAM" id="SSF102114">
    <property type="entry name" value="Radical SAM enzymes"/>
    <property type="match status" value="1"/>
</dbReference>
<feature type="domain" description="Radical SAM core" evidence="7">
    <location>
        <begin position="201"/>
        <end position="423"/>
    </location>
</feature>
<dbReference type="PANTHER" id="PTHR43409:SF16">
    <property type="entry name" value="SLR0320 PROTEIN"/>
    <property type="match status" value="1"/>
</dbReference>
<evidence type="ECO:0000256" key="3">
    <source>
        <dbReference type="ARBA" id="ARBA00022723"/>
    </source>
</evidence>
<reference evidence="8 9" key="1">
    <citation type="submission" date="2019-12" db="EMBL/GenBank/DDBJ databases">
        <title>Genome sequenceing of Clostridium bovifaecis.</title>
        <authorList>
            <person name="Yao Y."/>
        </authorList>
    </citation>
    <scope>NUCLEOTIDE SEQUENCE [LARGE SCALE GENOMIC DNA]</scope>
    <source>
        <strain evidence="8 9">BXX</strain>
    </source>
</reference>
<evidence type="ECO:0000256" key="4">
    <source>
        <dbReference type="ARBA" id="ARBA00023004"/>
    </source>
</evidence>
<dbReference type="CDD" id="cd02068">
    <property type="entry name" value="radical_SAM_B12_BD"/>
    <property type="match status" value="1"/>
</dbReference>
<dbReference type="Proteomes" id="UP000422764">
    <property type="component" value="Chromosome"/>
</dbReference>
<sequence length="592" mass="69995">MKKLKVLLVGINSQYVHSNLAIRYLKAYTKDLDYNSVIKEFSINDRVERILEELIREKADIIAFSCYIWNREMVRGLSKLIKLVDERIEIIYGGPEVSFDGREFLEKNEGEYLIEGEGEETFRSLIKYKIRGKGPYSVDDEDAFSDKCRLIVNNQTINKEEDIPLNIEGLFYKKGKEVFYGGIRSNIDINQVVFPYDEEDELDNKIVYYEASRGCPFRCKYCLSSVDRNIRFRDIEKVKKELGYLMDKKVRLVKFVDRTFNCDEKFATGIWEFLTNQDTETKFHFEISANILTNNQVNVLSKAPKGRFQFEVGVQTTNNQILKNINRYISFEDVAEKVKEVKALGNISQHLDLIAGLPGEDFHSFKNSFNQVYSIRPEEIQLGFLKILKGSPMMDEKDKWEMKYSPYPPYEILKTKDISYEELLVLKKVESVVDKYYNSGKFNTVLEYFEKQFDNPFDFYYSLGMFFDEKGYFSRNISNAEYYRVFLEFNSEKLRGENKALRNIIKYDYLMFNKKKWIPEFLENENDKRWTKELREKVLSLNLDIDKNKLHVEKFTIDMLNFVKTKEILDKITYLVYDENNLNKIVDVTGLI</sequence>
<evidence type="ECO:0000259" key="7">
    <source>
        <dbReference type="PROSITE" id="PS51918"/>
    </source>
</evidence>
<evidence type="ECO:0000256" key="1">
    <source>
        <dbReference type="ARBA" id="ARBA00001966"/>
    </source>
</evidence>
<evidence type="ECO:0000259" key="6">
    <source>
        <dbReference type="PROSITE" id="PS51332"/>
    </source>
</evidence>